<dbReference type="PANTHER" id="PTHR36302">
    <property type="entry name" value="BLR7088 PROTEIN"/>
    <property type="match status" value="1"/>
</dbReference>
<dbReference type="PANTHER" id="PTHR36302:SF1">
    <property type="entry name" value="COPPER CHAPERONE PCU(A)C"/>
    <property type="match status" value="1"/>
</dbReference>
<accession>A0A1Y5EF75</accession>
<organism evidence="2 3">
    <name type="scientific">Colwellia psychrerythraea</name>
    <name type="common">Vibrio psychroerythus</name>
    <dbReference type="NCBI Taxonomy" id="28229"/>
    <lineage>
        <taxon>Bacteria</taxon>
        <taxon>Pseudomonadati</taxon>
        <taxon>Pseudomonadota</taxon>
        <taxon>Gammaproteobacteria</taxon>
        <taxon>Alteromonadales</taxon>
        <taxon>Colwelliaceae</taxon>
        <taxon>Colwellia</taxon>
    </lineage>
</organism>
<protein>
    <recommendedName>
        <fullName evidence="4">Copper chaperone PCu(A)C</fullName>
    </recommendedName>
</protein>
<reference evidence="3" key="1">
    <citation type="journal article" date="2017" name="Proc. Natl. Acad. Sci. U.S.A.">
        <title>Simulation of Deepwater Horizon oil plume reveals substrate specialization within a complex community of hydrocarbon degraders.</title>
        <authorList>
            <person name="Hu P."/>
            <person name="Dubinsky E.A."/>
            <person name="Probst A.J."/>
            <person name="Wang J."/>
            <person name="Sieber C.M.K."/>
            <person name="Tom L.M."/>
            <person name="Gardinali P."/>
            <person name="Banfield J.F."/>
            <person name="Atlas R.M."/>
            <person name="Andersen G.L."/>
        </authorList>
    </citation>
    <scope>NUCLEOTIDE SEQUENCE [LARGE SCALE GENOMIC DNA]</scope>
</reference>
<proteinExistence type="predicted"/>
<dbReference type="AlphaFoldDB" id="A0A1Y5EF75"/>
<dbReference type="Pfam" id="PF04314">
    <property type="entry name" value="PCuAC"/>
    <property type="match status" value="1"/>
</dbReference>
<comment type="caution">
    <text evidence="2">The sequence shown here is derived from an EMBL/GenBank/DDBJ whole genome shotgun (WGS) entry which is preliminary data.</text>
</comment>
<evidence type="ECO:0000313" key="2">
    <source>
        <dbReference type="EMBL" id="OUR80116.1"/>
    </source>
</evidence>
<name>A0A1Y5EF75_COLPS</name>
<evidence type="ECO:0000313" key="3">
    <source>
        <dbReference type="Proteomes" id="UP000243053"/>
    </source>
</evidence>
<feature type="signal peptide" evidence="1">
    <location>
        <begin position="1"/>
        <end position="25"/>
    </location>
</feature>
<dbReference type="InterPro" id="IPR058248">
    <property type="entry name" value="Lxx211020-like"/>
</dbReference>
<dbReference type="EMBL" id="MAAF01000065">
    <property type="protein sequence ID" value="OUR80116.1"/>
    <property type="molecule type" value="Genomic_DNA"/>
</dbReference>
<feature type="chain" id="PRO_5012169980" description="Copper chaperone PCu(A)C" evidence="1">
    <location>
        <begin position="26"/>
        <end position="160"/>
    </location>
</feature>
<dbReference type="InterPro" id="IPR007410">
    <property type="entry name" value="LpqE-like"/>
</dbReference>
<keyword evidence="1" id="KW-0732">Signal</keyword>
<sequence>MRNIHYRKFCIFFTLLLAMINTAYATSVITITDGYIKESIPGTDITAAYMAISNTGDKAITLQKVSSTISDRIEIHEHSMANGMMRMREVGEVTIKADSKVVLQPSGLHLMIFSLKHPIKENSVIPLTLKFSNKTTLNIQLPVYRYNIPEPLQDVISEPN</sequence>
<dbReference type="Gene3D" id="2.60.40.1890">
    <property type="entry name" value="PCu(A)C copper chaperone"/>
    <property type="match status" value="1"/>
</dbReference>
<dbReference type="SUPFAM" id="SSF110087">
    <property type="entry name" value="DR1885-like metal-binding protein"/>
    <property type="match status" value="1"/>
</dbReference>
<evidence type="ECO:0000256" key="1">
    <source>
        <dbReference type="SAM" id="SignalP"/>
    </source>
</evidence>
<dbReference type="Proteomes" id="UP000243053">
    <property type="component" value="Unassembled WGS sequence"/>
</dbReference>
<dbReference type="InterPro" id="IPR036182">
    <property type="entry name" value="PCuAC_sf"/>
</dbReference>
<evidence type="ECO:0008006" key="4">
    <source>
        <dbReference type="Google" id="ProtNLM"/>
    </source>
</evidence>
<gene>
    <name evidence="2" type="ORF">A9Q75_11180</name>
</gene>